<organism evidence="1 2">
    <name type="scientific">Hymenobacter metallilatus</name>
    <dbReference type="NCBI Taxonomy" id="2493666"/>
    <lineage>
        <taxon>Bacteria</taxon>
        <taxon>Pseudomonadati</taxon>
        <taxon>Bacteroidota</taxon>
        <taxon>Cytophagia</taxon>
        <taxon>Cytophagales</taxon>
        <taxon>Hymenobacteraceae</taxon>
        <taxon>Hymenobacter</taxon>
    </lineage>
</organism>
<name>A0A3R9N5S0_9BACT</name>
<accession>A0A3R9N5S0</accession>
<evidence type="ECO:0000313" key="1">
    <source>
        <dbReference type="EMBL" id="RSK23870.1"/>
    </source>
</evidence>
<dbReference type="EMBL" id="RWIS01000023">
    <property type="protein sequence ID" value="RSK23870.1"/>
    <property type="molecule type" value="Genomic_DNA"/>
</dbReference>
<dbReference type="RefSeq" id="WP_148103658.1">
    <property type="nucleotide sequence ID" value="NZ_RWIS01000023.1"/>
</dbReference>
<reference evidence="1 2" key="1">
    <citation type="submission" date="2018-12" db="EMBL/GenBank/DDBJ databases">
        <authorList>
            <person name="Feng G."/>
            <person name="Zhu H."/>
        </authorList>
    </citation>
    <scope>NUCLEOTIDE SEQUENCE [LARGE SCALE GENOMIC DNA]</scope>
    <source>
        <strain evidence="1 2">9PBR-2</strain>
    </source>
</reference>
<dbReference type="AlphaFoldDB" id="A0A3R9N5S0"/>
<comment type="caution">
    <text evidence="1">The sequence shown here is derived from an EMBL/GenBank/DDBJ whole genome shotgun (WGS) entry which is preliminary data.</text>
</comment>
<sequence>MLVLPVCTMAQKRVVKLKRGNSQQSALVTTLQQLHMAGVDSIMTFIYDYDNGVSANAISYLVWMKNGQGIIKVLNNKETLTTFQTSIRADSLFTFYIQNKLGSLPALEPCYISHDMGYDVSVYLLGKTEHYRIRNCQRNQIKQVNIPLPEEDIIQPTVDPRSLLVDMFERMLK</sequence>
<evidence type="ECO:0000313" key="2">
    <source>
        <dbReference type="Proteomes" id="UP000280066"/>
    </source>
</evidence>
<protein>
    <submittedName>
        <fullName evidence="1">Uncharacterized protein</fullName>
    </submittedName>
</protein>
<gene>
    <name evidence="1" type="ORF">EI290_21840</name>
</gene>
<dbReference type="Proteomes" id="UP000280066">
    <property type="component" value="Unassembled WGS sequence"/>
</dbReference>
<proteinExistence type="predicted"/>
<keyword evidence="2" id="KW-1185">Reference proteome</keyword>